<dbReference type="InterPro" id="IPR002524">
    <property type="entry name" value="Cation_efflux"/>
</dbReference>
<evidence type="ECO:0000256" key="6">
    <source>
        <dbReference type="ARBA" id="ARBA00023136"/>
    </source>
</evidence>
<sequence length="304" mass="32662">MGNFTEEMGMEEESTAKTKRAVNKSIWVSAFVNLCLSICQVIIGIVSGSQGLIADGIHSLSDLGADFVALVAAWKSQKKADTHYHYGYKRYENLASMILGGLLLVVGIGMVWSAVHKLQSPESIPTVHLIALWTALGSLLAKELLFRYMLAVAQKVKSSMLIANAWHARSDAASSLVVSIGIIGNLAGFPILDPIAALIVGFVVSKMGWKFLWDATQDLLDKSISEDQVAAIAAEIAATPGVIGFHQLKTRKAGDLILADVHLDIDGSITVAEGHIIAKAVKANVMSKHPVLYIMIHVDPVLKK</sequence>
<dbReference type="GO" id="GO:0008324">
    <property type="term" value="F:monoatomic cation transmembrane transporter activity"/>
    <property type="evidence" value="ECO:0007669"/>
    <property type="project" value="InterPro"/>
</dbReference>
<protein>
    <submittedName>
        <fullName evidence="10">Cation efflux system protein</fullName>
    </submittedName>
</protein>
<dbReference type="Pfam" id="PF16916">
    <property type="entry name" value="ZT_dimer"/>
    <property type="match status" value="1"/>
</dbReference>
<dbReference type="NCBIfam" id="TIGR01297">
    <property type="entry name" value="CDF"/>
    <property type="match status" value="1"/>
</dbReference>
<dbReference type="Gene3D" id="3.30.70.1350">
    <property type="entry name" value="Cation efflux protein, cytoplasmic domain"/>
    <property type="match status" value="1"/>
</dbReference>
<comment type="subcellular location">
    <subcellularLocation>
        <location evidence="1">Membrane</location>
        <topology evidence="1">Multi-pass membrane protein</topology>
    </subcellularLocation>
</comment>
<evidence type="ECO:0000259" key="9">
    <source>
        <dbReference type="Pfam" id="PF16916"/>
    </source>
</evidence>
<keyword evidence="4 7" id="KW-0812">Transmembrane</keyword>
<evidence type="ECO:0000256" key="1">
    <source>
        <dbReference type="ARBA" id="ARBA00004141"/>
    </source>
</evidence>
<dbReference type="InterPro" id="IPR027470">
    <property type="entry name" value="Cation_efflux_CTD"/>
</dbReference>
<dbReference type="SUPFAM" id="SSF161111">
    <property type="entry name" value="Cation efflux protein transmembrane domain-like"/>
    <property type="match status" value="1"/>
</dbReference>
<evidence type="ECO:0000256" key="4">
    <source>
        <dbReference type="ARBA" id="ARBA00022692"/>
    </source>
</evidence>
<feature type="transmembrane region" description="Helical" evidence="7">
    <location>
        <begin position="94"/>
        <end position="115"/>
    </location>
</feature>
<dbReference type="Proteomes" id="UP000196005">
    <property type="component" value="Chromosome"/>
</dbReference>
<dbReference type="Pfam" id="PF01545">
    <property type="entry name" value="Cation_efflux"/>
    <property type="match status" value="1"/>
</dbReference>
<evidence type="ECO:0000256" key="5">
    <source>
        <dbReference type="ARBA" id="ARBA00022989"/>
    </source>
</evidence>
<dbReference type="SUPFAM" id="SSF160240">
    <property type="entry name" value="Cation efflux protein cytoplasmic domain-like"/>
    <property type="match status" value="1"/>
</dbReference>
<dbReference type="Gene3D" id="1.20.1510.10">
    <property type="entry name" value="Cation efflux protein transmembrane domain"/>
    <property type="match status" value="1"/>
</dbReference>
<dbReference type="InterPro" id="IPR036837">
    <property type="entry name" value="Cation_efflux_CTD_sf"/>
</dbReference>
<evidence type="ECO:0000313" key="10">
    <source>
        <dbReference type="EMBL" id="ARU49773.1"/>
    </source>
</evidence>
<feature type="transmembrane region" description="Helical" evidence="7">
    <location>
        <begin position="127"/>
        <end position="150"/>
    </location>
</feature>
<evidence type="ECO:0000256" key="3">
    <source>
        <dbReference type="ARBA" id="ARBA00022448"/>
    </source>
</evidence>
<dbReference type="InterPro" id="IPR050291">
    <property type="entry name" value="CDF_Transporter"/>
</dbReference>
<dbReference type="RefSeq" id="WP_202819564.1">
    <property type="nucleotide sequence ID" value="NZ_CP021416.1"/>
</dbReference>
<evidence type="ECO:0000256" key="2">
    <source>
        <dbReference type="ARBA" id="ARBA00008114"/>
    </source>
</evidence>
<evidence type="ECO:0000256" key="7">
    <source>
        <dbReference type="SAM" id="Phobius"/>
    </source>
</evidence>
<evidence type="ECO:0000313" key="11">
    <source>
        <dbReference type="Proteomes" id="UP000196005"/>
    </source>
</evidence>
<dbReference type="GO" id="GO:0016020">
    <property type="term" value="C:membrane"/>
    <property type="evidence" value="ECO:0007669"/>
    <property type="project" value="UniProtKB-SubCell"/>
</dbReference>
<feature type="domain" description="Cation efflux protein transmembrane" evidence="8">
    <location>
        <begin position="26"/>
        <end position="220"/>
    </location>
</feature>
<dbReference type="AlphaFoldDB" id="A0A1Y0HRJ6"/>
<name>A0A1Y0HRJ6_9BACT</name>
<dbReference type="InterPro" id="IPR027469">
    <property type="entry name" value="Cation_efflux_TMD_sf"/>
</dbReference>
<accession>A0A1Y0HRJ6</accession>
<dbReference type="EMBL" id="CP021416">
    <property type="protein sequence ID" value="ARU49773.1"/>
    <property type="molecule type" value="Genomic_DNA"/>
</dbReference>
<dbReference type="KEGG" id="suls:Sdiek1_2625"/>
<dbReference type="PANTHER" id="PTHR43840">
    <property type="entry name" value="MITOCHONDRIAL METAL TRANSPORTER 1-RELATED"/>
    <property type="match status" value="1"/>
</dbReference>
<dbReference type="InterPro" id="IPR058533">
    <property type="entry name" value="Cation_efflux_TM"/>
</dbReference>
<gene>
    <name evidence="10" type="ORF">Sdiek1_2625</name>
</gene>
<keyword evidence="3" id="KW-0813">Transport</keyword>
<evidence type="ECO:0000259" key="8">
    <source>
        <dbReference type="Pfam" id="PF01545"/>
    </source>
</evidence>
<dbReference type="PANTHER" id="PTHR43840:SF15">
    <property type="entry name" value="MITOCHONDRIAL METAL TRANSPORTER 1-RELATED"/>
    <property type="match status" value="1"/>
</dbReference>
<organism evidence="10 11">
    <name type="scientific">Sulfurospirillum diekertiae</name>
    <dbReference type="NCBI Taxonomy" id="1854492"/>
    <lineage>
        <taxon>Bacteria</taxon>
        <taxon>Pseudomonadati</taxon>
        <taxon>Campylobacterota</taxon>
        <taxon>Epsilonproteobacteria</taxon>
        <taxon>Campylobacterales</taxon>
        <taxon>Sulfurospirillaceae</taxon>
        <taxon>Sulfurospirillum</taxon>
    </lineage>
</organism>
<feature type="transmembrane region" description="Helical" evidence="7">
    <location>
        <begin position="26"/>
        <end position="46"/>
    </location>
</feature>
<feature type="domain" description="Cation efflux protein cytoplasmic" evidence="9">
    <location>
        <begin position="225"/>
        <end position="300"/>
    </location>
</feature>
<dbReference type="FunFam" id="1.20.1510.10:FF:000006">
    <property type="entry name" value="Divalent cation efflux transporter"/>
    <property type="match status" value="1"/>
</dbReference>
<proteinExistence type="inferred from homology"/>
<comment type="similarity">
    <text evidence="2">Belongs to the cation diffusion facilitator (CDF) transporter (TC 2.A.4) family.</text>
</comment>
<keyword evidence="6 7" id="KW-0472">Membrane</keyword>
<keyword evidence="5 7" id="KW-1133">Transmembrane helix</keyword>
<reference evidence="11" key="1">
    <citation type="submission" date="2017-05" db="EMBL/GenBank/DDBJ databases">
        <title>Dechlorination kinetics govern the competition between two new strains of the genus Sulfurospirillum.</title>
        <authorList>
            <person name="Buttet G.F."/>
            <person name="Murray A.M."/>
            <person name="Goris T."/>
            <person name="Burion M."/>
            <person name="Lin B."/>
            <person name="Rolle M."/>
            <person name="Maillard J."/>
        </authorList>
    </citation>
    <scope>NUCLEOTIDE SEQUENCE [LARGE SCALE GENOMIC DNA]</scope>
    <source>
        <strain evidence="11">SL2-1</strain>
    </source>
</reference>
<keyword evidence="11" id="KW-1185">Reference proteome</keyword>